<evidence type="ECO:0000313" key="1">
    <source>
        <dbReference type="EMBL" id="KAI3772619.1"/>
    </source>
</evidence>
<keyword evidence="2" id="KW-1185">Reference proteome</keyword>
<name>A0ACB9FMX1_ARCLA</name>
<proteinExistence type="predicted"/>
<comment type="caution">
    <text evidence="1">The sequence shown here is derived from an EMBL/GenBank/DDBJ whole genome shotgun (WGS) entry which is preliminary data.</text>
</comment>
<protein>
    <submittedName>
        <fullName evidence="1">Uncharacterized protein</fullName>
    </submittedName>
</protein>
<sequence>MLVLFLKHKEFYEGFRCDSCHLHCNGFGYVCSQCDYRIDVNCGFIPEQITHEAHMNHLLYRLDASTNLSKMECQAWHAMIGTSGICFRCNDCDFYLDSRCALHLPRTIRHKYDKHSLKLSYTPIENHKSKYFCEVCEEDLNPDNWFYHCLECSQSIHSACAPFILKSEQGVNTEDVGGVSMFVNMKFGGVKEIKHHKHPLSFFVGTKSDGDCSFCGNKLQSKLIFKCLQCDESPSFENKNSVDTPSNDSLIDAFDNSYLSVTFDF</sequence>
<dbReference type="EMBL" id="CM042047">
    <property type="protein sequence ID" value="KAI3772619.1"/>
    <property type="molecule type" value="Genomic_DNA"/>
</dbReference>
<evidence type="ECO:0000313" key="2">
    <source>
        <dbReference type="Proteomes" id="UP001055879"/>
    </source>
</evidence>
<reference evidence="2" key="1">
    <citation type="journal article" date="2022" name="Mol. Ecol. Resour.">
        <title>The genomes of chicory, endive, great burdock and yacon provide insights into Asteraceae palaeo-polyploidization history and plant inulin production.</title>
        <authorList>
            <person name="Fan W."/>
            <person name="Wang S."/>
            <person name="Wang H."/>
            <person name="Wang A."/>
            <person name="Jiang F."/>
            <person name="Liu H."/>
            <person name="Zhao H."/>
            <person name="Xu D."/>
            <person name="Zhang Y."/>
        </authorList>
    </citation>
    <scope>NUCLEOTIDE SEQUENCE [LARGE SCALE GENOMIC DNA]</scope>
    <source>
        <strain evidence="2">cv. Niubang</strain>
    </source>
</reference>
<gene>
    <name evidence="1" type="ORF">L6452_03809</name>
</gene>
<organism evidence="1 2">
    <name type="scientific">Arctium lappa</name>
    <name type="common">Greater burdock</name>
    <name type="synonym">Lappa major</name>
    <dbReference type="NCBI Taxonomy" id="4217"/>
    <lineage>
        <taxon>Eukaryota</taxon>
        <taxon>Viridiplantae</taxon>
        <taxon>Streptophyta</taxon>
        <taxon>Embryophyta</taxon>
        <taxon>Tracheophyta</taxon>
        <taxon>Spermatophyta</taxon>
        <taxon>Magnoliopsida</taxon>
        <taxon>eudicotyledons</taxon>
        <taxon>Gunneridae</taxon>
        <taxon>Pentapetalae</taxon>
        <taxon>asterids</taxon>
        <taxon>campanulids</taxon>
        <taxon>Asterales</taxon>
        <taxon>Asteraceae</taxon>
        <taxon>Carduoideae</taxon>
        <taxon>Cardueae</taxon>
        <taxon>Arctiinae</taxon>
        <taxon>Arctium</taxon>
    </lineage>
</organism>
<reference evidence="1 2" key="2">
    <citation type="journal article" date="2022" name="Mol. Ecol. Resour.">
        <title>The genomes of chicory, endive, great burdock and yacon provide insights into Asteraceae paleo-polyploidization history and plant inulin production.</title>
        <authorList>
            <person name="Fan W."/>
            <person name="Wang S."/>
            <person name="Wang H."/>
            <person name="Wang A."/>
            <person name="Jiang F."/>
            <person name="Liu H."/>
            <person name="Zhao H."/>
            <person name="Xu D."/>
            <person name="Zhang Y."/>
        </authorList>
    </citation>
    <scope>NUCLEOTIDE SEQUENCE [LARGE SCALE GENOMIC DNA]</scope>
    <source>
        <strain evidence="2">cv. Niubang</strain>
    </source>
</reference>
<accession>A0ACB9FMX1</accession>
<dbReference type="Proteomes" id="UP001055879">
    <property type="component" value="Linkage Group LG01"/>
</dbReference>